<feature type="chain" id="PRO_5005553677" evidence="1">
    <location>
        <begin position="19"/>
        <end position="153"/>
    </location>
</feature>
<sequence length="153" mass="16733">MRIFLAPLLAFCAAPAVALSLGDCARTTHISHGGEDAHVDLGEGRVMWRDWWSQEGTASDFTIVDCEPGDALRFRTAEERMNDRLPFDRTARALAIVADHEAGARVFATLDRIAADLKNIARDITRITLVAEPCACAAAYPDMRGDKHAFSFG</sequence>
<proteinExistence type="predicted"/>
<evidence type="ECO:0000256" key="1">
    <source>
        <dbReference type="SAM" id="SignalP"/>
    </source>
</evidence>
<dbReference type="OrthoDB" id="7842537at2"/>
<dbReference type="STRING" id="1317121.ATO11_17855"/>
<dbReference type="PATRIC" id="fig|1317121.7.peg.4305"/>
<keyword evidence="1" id="KW-0732">Signal</keyword>
<dbReference type="Proteomes" id="UP000036938">
    <property type="component" value="Unassembled WGS sequence"/>
</dbReference>
<gene>
    <name evidence="2" type="ORF">ATO11_17855</name>
</gene>
<comment type="caution">
    <text evidence="2">The sequence shown here is derived from an EMBL/GenBank/DDBJ whole genome shotgun (WGS) entry which is preliminary data.</text>
</comment>
<protein>
    <submittedName>
        <fullName evidence="2">Uncharacterized protein</fullName>
    </submittedName>
</protein>
<feature type="signal peptide" evidence="1">
    <location>
        <begin position="1"/>
        <end position="18"/>
    </location>
</feature>
<accession>A0A0L1JL85</accession>
<organism evidence="2 3">
    <name type="scientific">Pseudaestuariivita atlantica</name>
    <dbReference type="NCBI Taxonomy" id="1317121"/>
    <lineage>
        <taxon>Bacteria</taxon>
        <taxon>Pseudomonadati</taxon>
        <taxon>Pseudomonadota</taxon>
        <taxon>Alphaproteobacteria</taxon>
        <taxon>Rhodobacterales</taxon>
        <taxon>Paracoccaceae</taxon>
        <taxon>Pseudaestuariivita</taxon>
    </lineage>
</organism>
<evidence type="ECO:0000313" key="2">
    <source>
        <dbReference type="EMBL" id="KNG92510.1"/>
    </source>
</evidence>
<dbReference type="AlphaFoldDB" id="A0A0L1JL85"/>
<dbReference type="EMBL" id="AQQZ01000009">
    <property type="protein sequence ID" value="KNG92510.1"/>
    <property type="molecule type" value="Genomic_DNA"/>
</dbReference>
<name>A0A0L1JL85_9RHOB</name>
<reference evidence="2 3" key="1">
    <citation type="journal article" date="2015" name="Int. J. Syst. Evol. Microbiol.">
        <title>Aestuariivita atlantica sp. nov., isolated from deep sea sediment of the Atlantic Ocean.</title>
        <authorList>
            <person name="Li G."/>
            <person name="Lai Q."/>
            <person name="Du Y."/>
            <person name="Liu X."/>
            <person name="Sun F."/>
            <person name="Shao Z."/>
        </authorList>
    </citation>
    <scope>NUCLEOTIDE SEQUENCE [LARGE SCALE GENOMIC DNA]</scope>
    <source>
        <strain evidence="2 3">22II-S11-z3</strain>
    </source>
</reference>
<keyword evidence="3" id="KW-1185">Reference proteome</keyword>
<evidence type="ECO:0000313" key="3">
    <source>
        <dbReference type="Proteomes" id="UP000036938"/>
    </source>
</evidence>